<dbReference type="EMBL" id="RKLT01000003">
    <property type="protein sequence ID" value="MBX0295348.1"/>
    <property type="molecule type" value="Genomic_DNA"/>
</dbReference>
<evidence type="ECO:0000313" key="7">
    <source>
        <dbReference type="Proteomes" id="UP001430455"/>
    </source>
</evidence>
<dbReference type="GO" id="GO:0055052">
    <property type="term" value="C:ATP-binding cassette (ABC) transporter complex, substrate-binding subunit-containing"/>
    <property type="evidence" value="ECO:0007669"/>
    <property type="project" value="TreeGrafter"/>
</dbReference>
<comment type="similarity">
    <text evidence="1">Belongs to the bacterial solute-binding protein 1 family.</text>
</comment>
<evidence type="ECO:0000256" key="3">
    <source>
        <dbReference type="ARBA" id="ARBA00022597"/>
    </source>
</evidence>
<evidence type="ECO:0000256" key="2">
    <source>
        <dbReference type="ARBA" id="ARBA00022448"/>
    </source>
</evidence>
<accession>A0AAW4PCN2</accession>
<dbReference type="Proteomes" id="UP001430455">
    <property type="component" value="Unassembled WGS sequence"/>
</dbReference>
<dbReference type="GO" id="GO:1901982">
    <property type="term" value="F:maltose binding"/>
    <property type="evidence" value="ECO:0007669"/>
    <property type="project" value="TreeGrafter"/>
</dbReference>
<keyword evidence="3" id="KW-0762">Sugar transport</keyword>
<dbReference type="PANTHER" id="PTHR30061">
    <property type="entry name" value="MALTOSE-BINDING PERIPLASMIC PROTEIN"/>
    <property type="match status" value="1"/>
</dbReference>
<dbReference type="PANTHER" id="PTHR30061:SF50">
    <property type="entry name" value="MALTOSE_MALTODEXTRIN-BINDING PERIPLASMIC PROTEIN"/>
    <property type="match status" value="1"/>
</dbReference>
<dbReference type="GO" id="GO:0015144">
    <property type="term" value="F:carbohydrate transmembrane transporter activity"/>
    <property type="evidence" value="ECO:0007669"/>
    <property type="project" value="InterPro"/>
</dbReference>
<sequence length="429" mass="45610">MTMDRRTLIKQLGGIGAATAIAGCSVQEDGGDGGGGDGGDGGSGGNSSDGGSGTESQGPAGTATAWYSLSESELATRQDIIKEFNEQNRHTIEGADISDLQQKTSSAIPAGEGPQIFDWAHDWAGNTYEQSFIVGQGDQLSVDMSVYTETARQAAKYDGKVIGLPYGAETVTPIVNTDIVDSVPSSVDEMISTIEKHHDPDNGQYGLSYPINSYFTSGWLQAFGGYFFEADSDPQLGIAEDEFVRGLEFIVENFKPYMPKDPKYSPQAAAFNEGNAAITINGPWSLAALNGNDINYEVIPFPEMSEGTPNPYTGIQLWYFAKAMESGGPSAAAARTFAEWYTTNEDHIRSLAESQGSIPVLKSVAQGDDLPATVQAFSSSVDMGTPMPAHPKMDDVWGPVDSALVKAFNGDATPEQALTTAAKDIRSNW</sequence>
<evidence type="ECO:0000313" key="6">
    <source>
        <dbReference type="EMBL" id="MBX0295348.1"/>
    </source>
</evidence>
<dbReference type="GO" id="GO:0015768">
    <property type="term" value="P:maltose transport"/>
    <property type="evidence" value="ECO:0007669"/>
    <property type="project" value="TreeGrafter"/>
</dbReference>
<gene>
    <name evidence="6" type="ORF">EGH23_10685</name>
</gene>
<proteinExistence type="inferred from homology"/>
<dbReference type="SUPFAM" id="SSF53850">
    <property type="entry name" value="Periplasmic binding protein-like II"/>
    <property type="match status" value="1"/>
</dbReference>
<organism evidence="6 7">
    <name type="scientific">Haloarcula nitratireducens</name>
    <dbReference type="NCBI Taxonomy" id="2487749"/>
    <lineage>
        <taxon>Archaea</taxon>
        <taxon>Methanobacteriati</taxon>
        <taxon>Methanobacteriota</taxon>
        <taxon>Stenosarchaea group</taxon>
        <taxon>Halobacteria</taxon>
        <taxon>Halobacteriales</taxon>
        <taxon>Haloarculaceae</taxon>
        <taxon>Haloarcula</taxon>
    </lineage>
</organism>
<dbReference type="InterPro" id="IPR006060">
    <property type="entry name" value="Maltose/Cyclodextrin-bd"/>
</dbReference>
<dbReference type="Pfam" id="PF13416">
    <property type="entry name" value="SBP_bac_8"/>
    <property type="match status" value="1"/>
</dbReference>
<feature type="region of interest" description="Disordered" evidence="5">
    <location>
        <begin position="28"/>
        <end position="62"/>
    </location>
</feature>
<comment type="caution">
    <text evidence="6">The sequence shown here is derived from an EMBL/GenBank/DDBJ whole genome shotgun (WGS) entry which is preliminary data.</text>
</comment>
<dbReference type="AlphaFoldDB" id="A0AAW4PCN2"/>
<evidence type="ECO:0000256" key="5">
    <source>
        <dbReference type="SAM" id="MobiDB-lite"/>
    </source>
</evidence>
<evidence type="ECO:0000256" key="1">
    <source>
        <dbReference type="ARBA" id="ARBA00008520"/>
    </source>
</evidence>
<feature type="compositionally biased region" description="Gly residues" evidence="5">
    <location>
        <begin position="32"/>
        <end position="53"/>
    </location>
</feature>
<dbReference type="Gene3D" id="3.40.190.10">
    <property type="entry name" value="Periplasmic binding protein-like II"/>
    <property type="match status" value="2"/>
</dbReference>
<protein>
    <submittedName>
        <fullName evidence="6">Extracellular solute-binding protein</fullName>
    </submittedName>
</protein>
<reference evidence="6 7" key="1">
    <citation type="submission" date="2021-06" db="EMBL/GenBank/DDBJ databases">
        <title>Halomicroarcula sp. a new haloarchaeum isolated from saline soil.</title>
        <authorList>
            <person name="Duran-Viseras A."/>
            <person name="Sanchez-Porro C."/>
            <person name="Ventosa A."/>
        </authorList>
    </citation>
    <scope>NUCLEOTIDE SEQUENCE [LARGE SCALE GENOMIC DNA]</scope>
    <source>
        <strain evidence="6 7">F27</strain>
    </source>
</reference>
<dbReference type="RefSeq" id="WP_220579995.1">
    <property type="nucleotide sequence ID" value="NZ_RKLT01000003.1"/>
</dbReference>
<dbReference type="PROSITE" id="PS51257">
    <property type="entry name" value="PROKAR_LIPOPROTEIN"/>
    <property type="match status" value="1"/>
</dbReference>
<keyword evidence="4" id="KW-0732">Signal</keyword>
<keyword evidence="7" id="KW-1185">Reference proteome</keyword>
<dbReference type="GO" id="GO:0042956">
    <property type="term" value="P:maltodextrin transmembrane transport"/>
    <property type="evidence" value="ECO:0007669"/>
    <property type="project" value="TreeGrafter"/>
</dbReference>
<dbReference type="InterPro" id="IPR006059">
    <property type="entry name" value="SBP"/>
</dbReference>
<keyword evidence="2" id="KW-0813">Transport</keyword>
<evidence type="ECO:0000256" key="4">
    <source>
        <dbReference type="ARBA" id="ARBA00022729"/>
    </source>
</evidence>
<dbReference type="PRINTS" id="PR00181">
    <property type="entry name" value="MALTOSEBP"/>
</dbReference>
<name>A0AAW4PCN2_9EURY</name>